<keyword evidence="1" id="KW-0812">Transmembrane</keyword>
<dbReference type="Proteomes" id="UP001165079">
    <property type="component" value="Unassembled WGS sequence"/>
</dbReference>
<proteinExistence type="predicted"/>
<evidence type="ECO:0008006" key="4">
    <source>
        <dbReference type="Google" id="ProtNLM"/>
    </source>
</evidence>
<evidence type="ECO:0000313" key="3">
    <source>
        <dbReference type="Proteomes" id="UP001165079"/>
    </source>
</evidence>
<feature type="transmembrane region" description="Helical" evidence="1">
    <location>
        <begin position="81"/>
        <end position="100"/>
    </location>
</feature>
<feature type="transmembrane region" description="Helical" evidence="1">
    <location>
        <begin position="165"/>
        <end position="186"/>
    </location>
</feature>
<feature type="transmembrane region" description="Helical" evidence="1">
    <location>
        <begin position="121"/>
        <end position="145"/>
    </location>
</feature>
<gene>
    <name evidence="2" type="ORF">Afil01_47760</name>
</gene>
<keyword evidence="1" id="KW-1133">Transmembrane helix</keyword>
<accession>A0A9W6WAT2</accession>
<comment type="caution">
    <text evidence="2">The sequence shown here is derived from an EMBL/GenBank/DDBJ whole genome shotgun (WGS) entry which is preliminary data.</text>
</comment>
<name>A0A9W6WAT2_9ACTN</name>
<dbReference type="Pfam" id="PF12730">
    <property type="entry name" value="ABC2_membrane_4"/>
    <property type="match status" value="1"/>
</dbReference>
<dbReference type="EMBL" id="BSTX01000003">
    <property type="protein sequence ID" value="GLZ79969.1"/>
    <property type="molecule type" value="Genomic_DNA"/>
</dbReference>
<feature type="transmembrane region" description="Helical" evidence="1">
    <location>
        <begin position="253"/>
        <end position="273"/>
    </location>
</feature>
<dbReference type="AlphaFoldDB" id="A0A9W6WAT2"/>
<evidence type="ECO:0000256" key="1">
    <source>
        <dbReference type="SAM" id="Phobius"/>
    </source>
</evidence>
<keyword evidence="1" id="KW-0472">Membrane</keyword>
<keyword evidence="3" id="KW-1185">Reference proteome</keyword>
<feature type="transmembrane region" description="Helical" evidence="1">
    <location>
        <begin position="193"/>
        <end position="211"/>
    </location>
</feature>
<organism evidence="2 3">
    <name type="scientific">Actinorhabdospora filicis</name>
    <dbReference type="NCBI Taxonomy" id="1785913"/>
    <lineage>
        <taxon>Bacteria</taxon>
        <taxon>Bacillati</taxon>
        <taxon>Actinomycetota</taxon>
        <taxon>Actinomycetes</taxon>
        <taxon>Micromonosporales</taxon>
        <taxon>Micromonosporaceae</taxon>
        <taxon>Actinorhabdospora</taxon>
    </lineage>
</organism>
<sequence>MNAGPVRNEPRARFGDLLAAEWHKLWTLRSTAWAIIGGAVLIPLMSVLAAVTDYVNFPEYPDGIKENFFPSWSSNDAFSDGSAWVMLLLLGSIGAVIVAGEYSSGMIRANYAAVPRRRQLMAAKLTVVTALFTVWGAVVAVVAFFSSQAILDGRGVGIDIDYPGALRLVLGSAMLAPVSVIAGMAIAAILRGLAASIVTTIGVTLLAPVLMNSQRDWVIRVQNLFPISAWRRLSNIDPDGSSWFRPAELTVGGAWMVYAVWVVAAIVVGVLVVRRDP</sequence>
<protein>
    <recommendedName>
        <fullName evidence="4">ABC transporter permease</fullName>
    </recommendedName>
</protein>
<reference evidence="2" key="1">
    <citation type="submission" date="2023-03" db="EMBL/GenBank/DDBJ databases">
        <title>Actinorhabdospora filicis NBRC 111898.</title>
        <authorList>
            <person name="Ichikawa N."/>
            <person name="Sato H."/>
            <person name="Tonouchi N."/>
        </authorList>
    </citation>
    <scope>NUCLEOTIDE SEQUENCE</scope>
    <source>
        <strain evidence="2">NBRC 111898</strain>
    </source>
</reference>
<evidence type="ECO:0000313" key="2">
    <source>
        <dbReference type="EMBL" id="GLZ79969.1"/>
    </source>
</evidence>
<feature type="transmembrane region" description="Helical" evidence="1">
    <location>
        <begin position="32"/>
        <end position="51"/>
    </location>
</feature>